<keyword evidence="1" id="KW-0732">Signal</keyword>
<evidence type="ECO:0000313" key="3">
    <source>
        <dbReference type="EMBL" id="GGP25934.1"/>
    </source>
</evidence>
<dbReference type="InterPro" id="IPR027849">
    <property type="entry name" value="DUF4434"/>
</dbReference>
<sequence>MRAARLALLALLCLSATANAMTALFYQPQTRDQGVPDASWPGIFSSVRGAGFDTLVIQWTQNGDAFAAPQDKDWLAARMVNARAAGLHLVIGLNGDPDFFIRQQQPVRILDTYFRSHAYADAALAQYWVKRLGTDAISGWYLPLEIDDVRWRDNEARTSLNGWLIRASKLIRQQADKPVYASSFFAGHMAPQQYAEMVGQVTLQSGVKLWIQDGAGTGKLNVAERGAYLNALADCARPSAQGVVYEIFRQTGTDEAFQAERRPAEEVRTMLQQRAACQGDSLFFSLRYLPFIDPALPH</sequence>
<evidence type="ECO:0000259" key="2">
    <source>
        <dbReference type="Pfam" id="PF14488"/>
    </source>
</evidence>
<protein>
    <recommendedName>
        <fullName evidence="2">DUF4434 domain-containing protein</fullName>
    </recommendedName>
</protein>
<reference evidence="4" key="1">
    <citation type="journal article" date="2019" name="Int. J. Syst. Evol. Microbiol.">
        <title>The Global Catalogue of Microorganisms (GCM) 10K type strain sequencing project: providing services to taxonomists for standard genome sequencing and annotation.</title>
        <authorList>
            <consortium name="The Broad Institute Genomics Platform"/>
            <consortium name="The Broad Institute Genome Sequencing Center for Infectious Disease"/>
            <person name="Wu L."/>
            <person name="Ma J."/>
        </authorList>
    </citation>
    <scope>NUCLEOTIDE SEQUENCE [LARGE SCALE GENOMIC DNA]</scope>
    <source>
        <strain evidence="4">CGMCC 1.8860</strain>
    </source>
</reference>
<evidence type="ECO:0000256" key="1">
    <source>
        <dbReference type="SAM" id="SignalP"/>
    </source>
</evidence>
<dbReference type="Pfam" id="PF14488">
    <property type="entry name" value="DUF4434"/>
    <property type="match status" value="1"/>
</dbReference>
<feature type="chain" id="PRO_5047242866" description="DUF4434 domain-containing protein" evidence="1">
    <location>
        <begin position="21"/>
        <end position="298"/>
    </location>
</feature>
<name>A0ABQ2PLT3_9NEIS</name>
<comment type="caution">
    <text evidence="3">The sequence shown here is derived from an EMBL/GenBank/DDBJ whole genome shotgun (WGS) entry which is preliminary data.</text>
</comment>
<feature type="signal peptide" evidence="1">
    <location>
        <begin position="1"/>
        <end position="20"/>
    </location>
</feature>
<evidence type="ECO:0000313" key="4">
    <source>
        <dbReference type="Proteomes" id="UP000621859"/>
    </source>
</evidence>
<accession>A0ABQ2PLT3</accession>
<dbReference type="EMBL" id="BMLY01000002">
    <property type="protein sequence ID" value="GGP25934.1"/>
    <property type="molecule type" value="Genomic_DNA"/>
</dbReference>
<feature type="domain" description="DUF4434" evidence="2">
    <location>
        <begin position="24"/>
        <end position="280"/>
    </location>
</feature>
<gene>
    <name evidence="3" type="primary">ybcH</name>
    <name evidence="3" type="ORF">GCM10010971_17530</name>
</gene>
<dbReference type="RefSeq" id="WP_188691919.1">
    <property type="nucleotide sequence ID" value="NZ_BMLY01000002.1"/>
</dbReference>
<proteinExistence type="predicted"/>
<dbReference type="Gene3D" id="3.20.20.80">
    <property type="entry name" value="Glycosidases"/>
    <property type="match status" value="1"/>
</dbReference>
<keyword evidence="4" id="KW-1185">Reference proteome</keyword>
<organism evidence="3 4">
    <name type="scientific">Silvimonas amylolytica</name>
    <dbReference type="NCBI Taxonomy" id="449663"/>
    <lineage>
        <taxon>Bacteria</taxon>
        <taxon>Pseudomonadati</taxon>
        <taxon>Pseudomonadota</taxon>
        <taxon>Betaproteobacteria</taxon>
        <taxon>Neisseriales</taxon>
        <taxon>Chitinibacteraceae</taxon>
        <taxon>Silvimonas</taxon>
    </lineage>
</organism>
<dbReference type="Proteomes" id="UP000621859">
    <property type="component" value="Unassembled WGS sequence"/>
</dbReference>